<dbReference type="InterPro" id="IPR000014">
    <property type="entry name" value="PAS"/>
</dbReference>
<comment type="caution">
    <text evidence="9">The sequence shown here is derived from an EMBL/GenBank/DDBJ whole genome shotgun (WGS) entry which is preliminary data.</text>
</comment>
<dbReference type="Gene3D" id="3.30.565.10">
    <property type="entry name" value="Histidine kinase-like ATPase, C-terminal domain"/>
    <property type="match status" value="1"/>
</dbReference>
<dbReference type="GO" id="GO:0000155">
    <property type="term" value="F:phosphorelay sensor kinase activity"/>
    <property type="evidence" value="ECO:0007669"/>
    <property type="project" value="InterPro"/>
</dbReference>
<dbReference type="NCBIfam" id="TIGR00229">
    <property type="entry name" value="sensory_box"/>
    <property type="match status" value="1"/>
</dbReference>
<evidence type="ECO:0000256" key="1">
    <source>
        <dbReference type="ARBA" id="ARBA00000085"/>
    </source>
</evidence>
<dbReference type="InterPro" id="IPR035965">
    <property type="entry name" value="PAS-like_dom_sf"/>
</dbReference>
<dbReference type="CDD" id="cd00130">
    <property type="entry name" value="PAS"/>
    <property type="match status" value="1"/>
</dbReference>
<protein>
    <recommendedName>
        <fullName evidence="2">histidine kinase</fullName>
        <ecNumber evidence="2">2.7.13.3</ecNumber>
    </recommendedName>
</protein>
<evidence type="ECO:0000256" key="2">
    <source>
        <dbReference type="ARBA" id="ARBA00012438"/>
    </source>
</evidence>
<dbReference type="InterPro" id="IPR004358">
    <property type="entry name" value="Sig_transdc_His_kin-like_C"/>
</dbReference>
<organism evidence="9 10">
    <name type="scientific">Rugamonas fusca</name>
    <dbReference type="NCBI Taxonomy" id="2758568"/>
    <lineage>
        <taxon>Bacteria</taxon>
        <taxon>Pseudomonadati</taxon>
        <taxon>Pseudomonadota</taxon>
        <taxon>Betaproteobacteria</taxon>
        <taxon>Burkholderiales</taxon>
        <taxon>Oxalobacteraceae</taxon>
        <taxon>Telluria group</taxon>
        <taxon>Rugamonas</taxon>
    </lineage>
</organism>
<dbReference type="InterPro" id="IPR003594">
    <property type="entry name" value="HATPase_dom"/>
</dbReference>
<dbReference type="SUPFAM" id="SSF55874">
    <property type="entry name" value="ATPase domain of HSP90 chaperone/DNA topoisomerase II/histidine kinase"/>
    <property type="match status" value="1"/>
</dbReference>
<dbReference type="PROSITE" id="PS50109">
    <property type="entry name" value="HIS_KIN"/>
    <property type="match status" value="1"/>
</dbReference>
<dbReference type="Gene3D" id="3.30.450.20">
    <property type="entry name" value="PAS domain"/>
    <property type="match status" value="1"/>
</dbReference>
<dbReference type="GO" id="GO:0006355">
    <property type="term" value="P:regulation of DNA-templated transcription"/>
    <property type="evidence" value="ECO:0007669"/>
    <property type="project" value="InterPro"/>
</dbReference>
<dbReference type="GO" id="GO:0007234">
    <property type="term" value="P:osmosensory signaling via phosphorelay pathway"/>
    <property type="evidence" value="ECO:0007669"/>
    <property type="project" value="TreeGrafter"/>
</dbReference>
<dbReference type="InterPro" id="IPR003661">
    <property type="entry name" value="HisK_dim/P_dom"/>
</dbReference>
<keyword evidence="10" id="KW-1185">Reference proteome</keyword>
<evidence type="ECO:0000256" key="3">
    <source>
        <dbReference type="ARBA" id="ARBA00022553"/>
    </source>
</evidence>
<keyword evidence="4" id="KW-0808">Transferase</keyword>
<dbReference type="EC" id="2.7.13.3" evidence="2"/>
<name>A0A7W2EFA6_9BURK</name>
<dbReference type="Gene3D" id="1.10.287.130">
    <property type="match status" value="1"/>
</dbReference>
<reference evidence="9 10" key="1">
    <citation type="submission" date="2020-07" db="EMBL/GenBank/DDBJ databases">
        <title>Novel species isolated from subtropical streams in China.</title>
        <authorList>
            <person name="Lu H."/>
        </authorList>
    </citation>
    <scope>NUCLEOTIDE SEQUENCE [LARGE SCALE GENOMIC DNA]</scope>
    <source>
        <strain evidence="9 10">FT3S</strain>
    </source>
</reference>
<evidence type="ECO:0000256" key="6">
    <source>
        <dbReference type="ARBA" id="ARBA00023136"/>
    </source>
</evidence>
<dbReference type="SMART" id="SM00387">
    <property type="entry name" value="HATPase_c"/>
    <property type="match status" value="1"/>
</dbReference>
<evidence type="ECO:0000256" key="4">
    <source>
        <dbReference type="ARBA" id="ARBA00022679"/>
    </source>
</evidence>
<evidence type="ECO:0000256" key="5">
    <source>
        <dbReference type="ARBA" id="ARBA00022777"/>
    </source>
</evidence>
<dbReference type="Pfam" id="PF02518">
    <property type="entry name" value="HATPase_c"/>
    <property type="match status" value="1"/>
</dbReference>
<dbReference type="InterPro" id="IPR000700">
    <property type="entry name" value="PAS-assoc_C"/>
</dbReference>
<dbReference type="PROSITE" id="PS50113">
    <property type="entry name" value="PAC"/>
    <property type="match status" value="1"/>
</dbReference>
<evidence type="ECO:0000313" key="10">
    <source>
        <dbReference type="Proteomes" id="UP000566711"/>
    </source>
</evidence>
<dbReference type="RefSeq" id="WP_182214857.1">
    <property type="nucleotide sequence ID" value="NZ_JACEZS010000003.1"/>
</dbReference>
<sequence>MQTAQELETALREARLNEARYRLLLEHSSEVSWMADCASGRLTYLSPAAERQFGYRLDTVQPLAAALLADLPARLARLAAGDLSRMRVVRQSEQPHADGHPVPVEIESTVVLGDDGRPATLVGVVRDLSAQRALAEQQKKFASMVSHEFRTPLATIDGAIQRLEMTGAHHDEATRKRYTKIQSAVDRLLAMVDDYLSPERLASIGRARQPNELSPQTLLETAAAQARTRRAGITVRCDGLPQWIRCDPDGLRLAIEVLLDNAIKYTKPDTAIELIGKKAMAGGIELLVRDHGTGIAQADLARVCDKSFRGANAAGIAGSGLGLYMARAVVDVHGGTLDVKNLPESGVECRIWLPAPAAAGKSLAQAVGSSDNSPTQVHSATGQN</sequence>
<dbReference type="SMART" id="SM00388">
    <property type="entry name" value="HisKA"/>
    <property type="match status" value="1"/>
</dbReference>
<dbReference type="PRINTS" id="PR00344">
    <property type="entry name" value="BCTRLSENSOR"/>
</dbReference>
<dbReference type="Pfam" id="PF00512">
    <property type="entry name" value="HisKA"/>
    <property type="match status" value="1"/>
</dbReference>
<keyword evidence="6" id="KW-0472">Membrane</keyword>
<dbReference type="CDD" id="cd00082">
    <property type="entry name" value="HisKA"/>
    <property type="match status" value="1"/>
</dbReference>
<dbReference type="SUPFAM" id="SSF55785">
    <property type="entry name" value="PYP-like sensor domain (PAS domain)"/>
    <property type="match status" value="1"/>
</dbReference>
<dbReference type="Proteomes" id="UP000566711">
    <property type="component" value="Unassembled WGS sequence"/>
</dbReference>
<comment type="catalytic activity">
    <reaction evidence="1">
        <text>ATP + protein L-histidine = ADP + protein N-phospho-L-histidine.</text>
        <dbReference type="EC" id="2.7.13.3"/>
    </reaction>
</comment>
<dbReference type="SUPFAM" id="SSF47384">
    <property type="entry name" value="Homodimeric domain of signal transducing histidine kinase"/>
    <property type="match status" value="1"/>
</dbReference>
<dbReference type="InterPro" id="IPR050351">
    <property type="entry name" value="BphY/WalK/GraS-like"/>
</dbReference>
<dbReference type="SMART" id="SM00091">
    <property type="entry name" value="PAS"/>
    <property type="match status" value="1"/>
</dbReference>
<dbReference type="GO" id="GO:0000156">
    <property type="term" value="F:phosphorelay response regulator activity"/>
    <property type="evidence" value="ECO:0007669"/>
    <property type="project" value="TreeGrafter"/>
</dbReference>
<dbReference type="AlphaFoldDB" id="A0A7W2EFA6"/>
<dbReference type="GO" id="GO:0030295">
    <property type="term" value="F:protein kinase activator activity"/>
    <property type="evidence" value="ECO:0007669"/>
    <property type="project" value="TreeGrafter"/>
</dbReference>
<keyword evidence="5 9" id="KW-0418">Kinase</keyword>
<evidence type="ECO:0000259" key="8">
    <source>
        <dbReference type="PROSITE" id="PS50113"/>
    </source>
</evidence>
<dbReference type="GO" id="GO:0016020">
    <property type="term" value="C:membrane"/>
    <property type="evidence" value="ECO:0007669"/>
    <property type="project" value="UniProtKB-SubCell"/>
</dbReference>
<evidence type="ECO:0000259" key="7">
    <source>
        <dbReference type="PROSITE" id="PS50109"/>
    </source>
</evidence>
<feature type="domain" description="Histidine kinase" evidence="7">
    <location>
        <begin position="144"/>
        <end position="357"/>
    </location>
</feature>
<dbReference type="InterPro" id="IPR005467">
    <property type="entry name" value="His_kinase_dom"/>
</dbReference>
<dbReference type="PANTHER" id="PTHR42878:SF13">
    <property type="entry name" value="HISTIDINE KINASE"/>
    <property type="match status" value="1"/>
</dbReference>
<dbReference type="InterPro" id="IPR036890">
    <property type="entry name" value="HATPase_C_sf"/>
</dbReference>
<dbReference type="InterPro" id="IPR036097">
    <property type="entry name" value="HisK_dim/P_sf"/>
</dbReference>
<gene>
    <name evidence="9" type="ORF">H3H36_05095</name>
</gene>
<evidence type="ECO:0000313" key="9">
    <source>
        <dbReference type="EMBL" id="MBA5604736.1"/>
    </source>
</evidence>
<dbReference type="Pfam" id="PF00989">
    <property type="entry name" value="PAS"/>
    <property type="match status" value="1"/>
</dbReference>
<keyword evidence="3" id="KW-0597">Phosphoprotein</keyword>
<dbReference type="PANTHER" id="PTHR42878">
    <property type="entry name" value="TWO-COMPONENT HISTIDINE KINASE"/>
    <property type="match status" value="1"/>
</dbReference>
<accession>A0A7W2EFA6</accession>
<feature type="domain" description="PAC" evidence="8">
    <location>
        <begin position="82"/>
        <end position="140"/>
    </location>
</feature>
<proteinExistence type="predicted"/>
<dbReference type="CDD" id="cd00075">
    <property type="entry name" value="HATPase"/>
    <property type="match status" value="1"/>
</dbReference>
<dbReference type="InterPro" id="IPR013767">
    <property type="entry name" value="PAS_fold"/>
</dbReference>
<dbReference type="EMBL" id="JACEZS010000003">
    <property type="protein sequence ID" value="MBA5604736.1"/>
    <property type="molecule type" value="Genomic_DNA"/>
</dbReference>